<dbReference type="eggNOG" id="ENOG502SVJY">
    <property type="taxonomic scope" value="Eukaryota"/>
</dbReference>
<organism evidence="1 2">
    <name type="scientific">Paramecium tetraurelia</name>
    <dbReference type="NCBI Taxonomy" id="5888"/>
    <lineage>
        <taxon>Eukaryota</taxon>
        <taxon>Sar</taxon>
        <taxon>Alveolata</taxon>
        <taxon>Ciliophora</taxon>
        <taxon>Intramacronucleata</taxon>
        <taxon>Oligohymenophorea</taxon>
        <taxon>Peniculida</taxon>
        <taxon>Parameciidae</taxon>
        <taxon>Paramecium</taxon>
    </lineage>
</organism>
<dbReference type="InParanoid" id="A0DEY6"/>
<protein>
    <submittedName>
        <fullName evidence="1">Uncharacterized protein</fullName>
    </submittedName>
</protein>
<dbReference type="Proteomes" id="UP000000600">
    <property type="component" value="Unassembled WGS sequence"/>
</dbReference>
<dbReference type="GeneID" id="5034785"/>
<dbReference type="OrthoDB" id="294594at2759"/>
<dbReference type="KEGG" id="ptm:GSPATT00016429001"/>
<proteinExistence type="predicted"/>
<sequence>MSYGWLTESSLIPEPAVPINVDNSSVITQFIQAQIVAMKIALMKDKQNEQGALSKAKVVKKQEKRINKGIEERIKRDMKDTAAETDQNRLEKLNAILTKKAEIYERQKQTGIVTKNSLIDFNLKQINDMSEKDQEQYEMERQDFIKKKKEEIHQAQRSLINQRPEIANPQLGFQQNQQELERIQWEQQMMKEIEGNIKDSNQILFEKGPIEQSYDKKLSQAEKEKLPNVLSEEQEAKEKISEIARKRKEFQEIRMEKLKKLIKK</sequence>
<dbReference type="HOGENOM" id="CLU_1130986_0_0_1"/>
<accession>A0DEY6</accession>
<dbReference type="AlphaFoldDB" id="A0DEY6"/>
<evidence type="ECO:0000313" key="2">
    <source>
        <dbReference type="Proteomes" id="UP000000600"/>
    </source>
</evidence>
<dbReference type="EMBL" id="CT868407">
    <property type="protein sequence ID" value="CAK81603.1"/>
    <property type="molecule type" value="Genomic_DNA"/>
</dbReference>
<keyword evidence="2" id="KW-1185">Reference proteome</keyword>
<reference evidence="1 2" key="1">
    <citation type="journal article" date="2006" name="Nature">
        <title>Global trends of whole-genome duplications revealed by the ciliate Paramecium tetraurelia.</title>
        <authorList>
            <consortium name="Genoscope"/>
            <person name="Aury J.-M."/>
            <person name="Jaillon O."/>
            <person name="Duret L."/>
            <person name="Noel B."/>
            <person name="Jubin C."/>
            <person name="Porcel B.M."/>
            <person name="Segurens B."/>
            <person name="Daubin V."/>
            <person name="Anthouard V."/>
            <person name="Aiach N."/>
            <person name="Arnaiz O."/>
            <person name="Billaut A."/>
            <person name="Beisson J."/>
            <person name="Blanc I."/>
            <person name="Bouhouche K."/>
            <person name="Camara F."/>
            <person name="Duharcourt S."/>
            <person name="Guigo R."/>
            <person name="Gogendeau D."/>
            <person name="Katinka M."/>
            <person name="Keller A.-M."/>
            <person name="Kissmehl R."/>
            <person name="Klotz C."/>
            <person name="Koll F."/>
            <person name="Le Moue A."/>
            <person name="Lepere C."/>
            <person name="Malinsky S."/>
            <person name="Nowacki M."/>
            <person name="Nowak J.K."/>
            <person name="Plattner H."/>
            <person name="Poulain J."/>
            <person name="Ruiz F."/>
            <person name="Serrano V."/>
            <person name="Zagulski M."/>
            <person name="Dessen P."/>
            <person name="Betermier M."/>
            <person name="Weissenbach J."/>
            <person name="Scarpelli C."/>
            <person name="Schachter V."/>
            <person name="Sperling L."/>
            <person name="Meyer E."/>
            <person name="Cohen J."/>
            <person name="Wincker P."/>
        </authorList>
    </citation>
    <scope>NUCLEOTIDE SEQUENCE [LARGE SCALE GENOMIC DNA]</scope>
    <source>
        <strain evidence="1 2">Stock d4-2</strain>
    </source>
</reference>
<gene>
    <name evidence="1" type="ORF">GSPATT00016429001</name>
</gene>
<dbReference type="RefSeq" id="XP_001449000.1">
    <property type="nucleotide sequence ID" value="XM_001448963.1"/>
</dbReference>
<dbReference type="OMA" id="RIQWEQQ"/>
<name>A0DEY6_PARTE</name>
<evidence type="ECO:0000313" key="1">
    <source>
        <dbReference type="EMBL" id="CAK81603.1"/>
    </source>
</evidence>